<dbReference type="InterPro" id="IPR016039">
    <property type="entry name" value="Thiolase-like"/>
</dbReference>
<sequence length="217" mass="24466">MNQPVVIGEIVPVATIVVGGGKDTITNIYYDLRDNIPVVIIDNSGRVAGFLKRWLLYTKKFDEATKYPQYPYEIDKATSVTAFSPTSQDTRSAKIGRDVGGATPIDRFDLESFTAHMHNMDNNGQLRQKQIRLSYFMSNQQWKTFEPNFFGLSDAEPANIDPCHRLLMLKFVDLLDDAGYSVEKVNGTKTSVHIGQFSTDHVIAAARIRPEHRIKIL</sequence>
<evidence type="ECO:0000259" key="3">
    <source>
        <dbReference type="Pfam" id="PF18139"/>
    </source>
</evidence>
<dbReference type="Gene3D" id="3.40.47.10">
    <property type="match status" value="1"/>
</dbReference>
<protein>
    <submittedName>
        <fullName evidence="4">Uncharacterized protein</fullName>
    </submittedName>
</protein>
<keyword evidence="1" id="KW-0808">Transferase</keyword>
<reference evidence="4" key="1">
    <citation type="submission" date="2021-02" db="EMBL/GenBank/DDBJ databases">
        <authorList>
            <person name="Nowell W R."/>
        </authorList>
    </citation>
    <scope>NUCLEOTIDE SEQUENCE</scope>
</reference>
<dbReference type="InterPro" id="IPR041491">
    <property type="entry name" value="TRPM_SLOG"/>
</dbReference>
<dbReference type="GO" id="GO:0016746">
    <property type="term" value="F:acyltransferase activity"/>
    <property type="evidence" value="ECO:0007669"/>
    <property type="project" value="InterPro"/>
</dbReference>
<evidence type="ECO:0000313" key="5">
    <source>
        <dbReference type="Proteomes" id="UP000663845"/>
    </source>
</evidence>
<organism evidence="4 5">
    <name type="scientific">Adineta steineri</name>
    <dbReference type="NCBI Taxonomy" id="433720"/>
    <lineage>
        <taxon>Eukaryota</taxon>
        <taxon>Metazoa</taxon>
        <taxon>Spiralia</taxon>
        <taxon>Gnathifera</taxon>
        <taxon>Rotifera</taxon>
        <taxon>Eurotatoria</taxon>
        <taxon>Bdelloidea</taxon>
        <taxon>Adinetida</taxon>
        <taxon>Adinetidae</taxon>
        <taxon>Adineta</taxon>
    </lineage>
</organism>
<proteinExistence type="predicted"/>
<feature type="domain" description="TRPM SLOG" evidence="3">
    <location>
        <begin position="9"/>
        <end position="52"/>
    </location>
</feature>
<dbReference type="PANTHER" id="PTHR45681">
    <property type="entry name" value="POLYKETIDE SYNTHASE 44-RELATED"/>
    <property type="match status" value="1"/>
</dbReference>
<evidence type="ECO:0000313" key="4">
    <source>
        <dbReference type="EMBL" id="CAF1142481.1"/>
    </source>
</evidence>
<dbReference type="InterPro" id="IPR050444">
    <property type="entry name" value="Polyketide_Synthase"/>
</dbReference>
<feature type="domain" description="Beta-ketoacyl synthase-like N-terminal" evidence="2">
    <location>
        <begin position="128"/>
        <end position="200"/>
    </location>
</feature>
<dbReference type="Pfam" id="PF00109">
    <property type="entry name" value="ketoacyl-synt"/>
    <property type="match status" value="1"/>
</dbReference>
<dbReference type="Pfam" id="PF18139">
    <property type="entry name" value="LSDAT_euk"/>
    <property type="match status" value="1"/>
</dbReference>
<dbReference type="PANTHER" id="PTHR45681:SF6">
    <property type="entry name" value="POLYKETIDE SYNTHASE 37"/>
    <property type="match status" value="1"/>
</dbReference>
<accession>A0A814S338</accession>
<comment type="caution">
    <text evidence="4">The sequence shown here is derived from an EMBL/GenBank/DDBJ whole genome shotgun (WGS) entry which is preliminary data.</text>
</comment>
<dbReference type="AlphaFoldDB" id="A0A814S338"/>
<evidence type="ECO:0000259" key="2">
    <source>
        <dbReference type="Pfam" id="PF00109"/>
    </source>
</evidence>
<dbReference type="Proteomes" id="UP000663845">
    <property type="component" value="Unassembled WGS sequence"/>
</dbReference>
<dbReference type="InterPro" id="IPR014030">
    <property type="entry name" value="Ketoacyl_synth_N"/>
</dbReference>
<dbReference type="SUPFAM" id="SSF53901">
    <property type="entry name" value="Thiolase-like"/>
    <property type="match status" value="1"/>
</dbReference>
<gene>
    <name evidence="4" type="ORF">JYZ213_LOCUS23637</name>
</gene>
<name>A0A814S338_9BILA</name>
<dbReference type="EMBL" id="CAJNOG010000280">
    <property type="protein sequence ID" value="CAF1142481.1"/>
    <property type="molecule type" value="Genomic_DNA"/>
</dbReference>
<evidence type="ECO:0000256" key="1">
    <source>
        <dbReference type="ARBA" id="ARBA00022679"/>
    </source>
</evidence>